<organism evidence="1 2">
    <name type="scientific">Saccharibacter floricola DSM 15669</name>
    <dbReference type="NCBI Taxonomy" id="1123227"/>
    <lineage>
        <taxon>Bacteria</taxon>
        <taxon>Pseudomonadati</taxon>
        <taxon>Pseudomonadota</taxon>
        <taxon>Alphaproteobacteria</taxon>
        <taxon>Acetobacterales</taxon>
        <taxon>Acetobacteraceae</taxon>
        <taxon>Saccharibacter</taxon>
    </lineage>
</organism>
<accession>A0ABQ0NWV6</accession>
<protein>
    <submittedName>
        <fullName evidence="1">Uncharacterized protein</fullName>
    </submittedName>
</protein>
<reference evidence="1" key="1">
    <citation type="submission" date="2013-04" db="EMBL/GenBank/DDBJ databases">
        <title>The genome sequencing project of 58 acetic acid bacteria.</title>
        <authorList>
            <person name="Okamoto-Kainuma A."/>
            <person name="Ishikawa M."/>
            <person name="Umino S."/>
            <person name="Koizumi Y."/>
            <person name="Shiwa Y."/>
            <person name="Yoshikawa H."/>
            <person name="Matsutani M."/>
            <person name="Matsushita K."/>
        </authorList>
    </citation>
    <scope>NUCLEOTIDE SEQUENCE</scope>
    <source>
        <strain evidence="1">DSM 15669</strain>
    </source>
</reference>
<dbReference type="RefSeq" id="WP_018979463.1">
    <property type="nucleotide sequence ID" value="NZ_BAQD01000002.1"/>
</dbReference>
<sequence length="100" mass="11423">MIHLHAVAQPQQGVFEQIESAEPRTLRDETILSFAQRLSQWAGRMAAASRGAEQEAFNELEYGVETVVQHYMPYMPDPLDRLRQGQDVARKLNQDERVLG</sequence>
<gene>
    <name evidence="1" type="ORF">AA15669_0248</name>
</gene>
<dbReference type="Proteomes" id="UP001062901">
    <property type="component" value="Unassembled WGS sequence"/>
</dbReference>
<comment type="caution">
    <text evidence="1">The sequence shown here is derived from an EMBL/GenBank/DDBJ whole genome shotgun (WGS) entry which is preliminary data.</text>
</comment>
<evidence type="ECO:0000313" key="2">
    <source>
        <dbReference type="Proteomes" id="UP001062901"/>
    </source>
</evidence>
<proteinExistence type="predicted"/>
<keyword evidence="2" id="KW-1185">Reference proteome</keyword>
<evidence type="ECO:0000313" key="1">
    <source>
        <dbReference type="EMBL" id="GBQ04980.1"/>
    </source>
</evidence>
<name>A0ABQ0NWV6_9PROT</name>
<dbReference type="EMBL" id="BAQD01000002">
    <property type="protein sequence ID" value="GBQ04980.1"/>
    <property type="molecule type" value="Genomic_DNA"/>
</dbReference>